<dbReference type="InterPro" id="IPR005151">
    <property type="entry name" value="Tail-specific_protease"/>
</dbReference>
<dbReference type="Proteomes" id="UP000799757">
    <property type="component" value="Unassembled WGS sequence"/>
</dbReference>
<dbReference type="GO" id="GO:0008236">
    <property type="term" value="F:serine-type peptidase activity"/>
    <property type="evidence" value="ECO:0007669"/>
    <property type="project" value="InterPro"/>
</dbReference>
<reference evidence="5" key="1">
    <citation type="journal article" date="2020" name="Stud. Mycol.">
        <title>101 Dothideomycetes genomes: a test case for predicting lifestyles and emergence of pathogens.</title>
        <authorList>
            <person name="Haridas S."/>
            <person name="Albert R."/>
            <person name="Binder M."/>
            <person name="Bloem J."/>
            <person name="Labutti K."/>
            <person name="Salamov A."/>
            <person name="Andreopoulos B."/>
            <person name="Baker S."/>
            <person name="Barry K."/>
            <person name="Bills G."/>
            <person name="Bluhm B."/>
            <person name="Cannon C."/>
            <person name="Castanera R."/>
            <person name="Culley D."/>
            <person name="Daum C."/>
            <person name="Ezra D."/>
            <person name="Gonzalez J."/>
            <person name="Henrissat B."/>
            <person name="Kuo A."/>
            <person name="Liang C."/>
            <person name="Lipzen A."/>
            <person name="Lutzoni F."/>
            <person name="Magnuson J."/>
            <person name="Mondo S."/>
            <person name="Nolan M."/>
            <person name="Ohm R."/>
            <person name="Pangilinan J."/>
            <person name="Park H.-J."/>
            <person name="Ramirez L."/>
            <person name="Alfaro M."/>
            <person name="Sun H."/>
            <person name="Tritt A."/>
            <person name="Yoshinaga Y."/>
            <person name="Zwiers L.-H."/>
            <person name="Turgeon B."/>
            <person name="Goodwin S."/>
            <person name="Spatafora J."/>
            <person name="Crous P."/>
            <person name="Grigoriev I."/>
        </authorList>
    </citation>
    <scope>NUCLEOTIDE SEQUENCE</scope>
    <source>
        <strain evidence="5">CBS 109.77</strain>
    </source>
</reference>
<proteinExistence type="predicted"/>
<keyword evidence="6" id="KW-1185">Reference proteome</keyword>
<feature type="domain" description="Tail specific protease" evidence="3">
    <location>
        <begin position="359"/>
        <end position="574"/>
    </location>
</feature>
<organism evidence="5 6">
    <name type="scientific">Melanomma pulvis-pyrius CBS 109.77</name>
    <dbReference type="NCBI Taxonomy" id="1314802"/>
    <lineage>
        <taxon>Eukaryota</taxon>
        <taxon>Fungi</taxon>
        <taxon>Dikarya</taxon>
        <taxon>Ascomycota</taxon>
        <taxon>Pezizomycotina</taxon>
        <taxon>Dothideomycetes</taxon>
        <taxon>Pleosporomycetidae</taxon>
        <taxon>Pleosporales</taxon>
        <taxon>Melanommataceae</taxon>
        <taxon>Melanomma</taxon>
    </lineage>
</organism>
<dbReference type="Pfam" id="PF03572">
    <property type="entry name" value="Peptidase_S41"/>
    <property type="match status" value="1"/>
</dbReference>
<sequence>MVLLKSIASLFLASIASASPLQLVARQNASSPCAAVAASVATQTAVAVPTVPAQLAYDCITSVPFNQSAALALVDGIVPYVKWQSTTAYLKDPPEEYGEKIQDAVDIWGELEKIRAKVVDGAYENEFEFGFELYLFSQTTHDGHFVFVPDVIGTVFNWARKTPLVSVSSDGKELPKPFVYTDVLAESFKNASFTPSAIVSINGQDASEYLENWSQYGSLQDRDALYNNVFYELASVSLGGSGAGMGTFSGSGRGRWVYPGAETTLEFENGTTVTYSNYARVLIPFNGITDGESLYKLWFTGNQPTATEAEPAPSNSTTPTPSSTPSATSIPAPGYPPPVLREEHNLIGGYYLDDEYSDVAVLAVPSFVSLDSAEIPFQQIGENFLAAARKAGKTKLVIDVSANGGGTILQGYDLYKQLFPNGIGHAAADTFRAFEATDLIGEKFSAVSEGLPRKLVDESDNETLFELEYEVVSSTLNYQTDVDVNENNFPSWDAKFGPVERHGDNYTNLFRWNLSDVLTPWNSGGIYIHGYGNLTNFTQPFKAEDIVVVTDGYCASTCTIFSELMRKRGGVKYVSLGGRSKAGATQAIGGVKGTNNYPWSYIQFLAQYTATTLAASPEEAAYYNTTELGDYWSNVVFDRAAIGSSINVNFRDGIADGDERQTPLQFVYEESDCRILYTKEMTYDVTAIWKAVADSAWGGKSHCVAGELGGYGKRQVKRERSIQDKILARRIQQWRRGLSIEDYPLDVFTDLRTNRLSGNAIMYP</sequence>
<dbReference type="InterPro" id="IPR052766">
    <property type="entry name" value="S41A_metabolite_peptidase"/>
</dbReference>
<dbReference type="PANTHER" id="PTHR37049:SF4">
    <property type="entry name" value="RHODANESE DOMAIN-CONTAINING PROTEIN"/>
    <property type="match status" value="1"/>
</dbReference>
<dbReference type="InterPro" id="IPR029045">
    <property type="entry name" value="ClpP/crotonase-like_dom_sf"/>
</dbReference>
<feature type="region of interest" description="Disordered" evidence="1">
    <location>
        <begin position="305"/>
        <end position="335"/>
    </location>
</feature>
<dbReference type="EMBL" id="MU002135">
    <property type="protein sequence ID" value="KAF2789466.1"/>
    <property type="molecule type" value="Genomic_DNA"/>
</dbReference>
<feature type="chain" id="PRO_5025404312" evidence="2">
    <location>
        <begin position="19"/>
        <end position="764"/>
    </location>
</feature>
<dbReference type="OrthoDB" id="27214at2759"/>
<dbReference type="AlphaFoldDB" id="A0A6A6WZE6"/>
<evidence type="ECO:0000256" key="1">
    <source>
        <dbReference type="SAM" id="MobiDB-lite"/>
    </source>
</evidence>
<evidence type="ECO:0000313" key="6">
    <source>
        <dbReference type="Proteomes" id="UP000799757"/>
    </source>
</evidence>
<evidence type="ECO:0000313" key="5">
    <source>
        <dbReference type="EMBL" id="KAF2789466.1"/>
    </source>
</evidence>
<evidence type="ECO:0000256" key="2">
    <source>
        <dbReference type="SAM" id="SignalP"/>
    </source>
</evidence>
<gene>
    <name evidence="5" type="ORF">K505DRAFT_378210</name>
</gene>
<name>A0A6A6WZE6_9PLEO</name>
<dbReference type="PANTHER" id="PTHR37049">
    <property type="entry name" value="PEPTIDASE S41 FAMILY PROTEIN"/>
    <property type="match status" value="1"/>
</dbReference>
<dbReference type="InterPro" id="IPR056186">
    <property type="entry name" value="PDZ_CPAF-rel"/>
</dbReference>
<evidence type="ECO:0000259" key="4">
    <source>
        <dbReference type="Pfam" id="PF23658"/>
    </source>
</evidence>
<feature type="domain" description="CPAF-like PDZ" evidence="4">
    <location>
        <begin position="158"/>
        <end position="285"/>
    </location>
</feature>
<dbReference type="SUPFAM" id="SSF52096">
    <property type="entry name" value="ClpP/crotonase"/>
    <property type="match status" value="1"/>
</dbReference>
<evidence type="ECO:0000259" key="3">
    <source>
        <dbReference type="Pfam" id="PF03572"/>
    </source>
</evidence>
<feature type="compositionally biased region" description="Low complexity" evidence="1">
    <location>
        <begin position="311"/>
        <end position="332"/>
    </location>
</feature>
<dbReference type="GO" id="GO:0006508">
    <property type="term" value="P:proteolysis"/>
    <property type="evidence" value="ECO:0007669"/>
    <property type="project" value="InterPro"/>
</dbReference>
<feature type="signal peptide" evidence="2">
    <location>
        <begin position="1"/>
        <end position="18"/>
    </location>
</feature>
<protein>
    <submittedName>
        <fullName evidence="5">Uncharacterized protein</fullName>
    </submittedName>
</protein>
<dbReference type="Pfam" id="PF23658">
    <property type="entry name" value="PDZ_CPAF_rel"/>
    <property type="match status" value="1"/>
</dbReference>
<keyword evidence="2" id="KW-0732">Signal</keyword>
<accession>A0A6A6WZE6</accession>
<dbReference type="Gene3D" id="3.90.226.10">
    <property type="entry name" value="2-enoyl-CoA Hydratase, Chain A, domain 1"/>
    <property type="match status" value="1"/>
</dbReference>